<dbReference type="InterPro" id="IPR003764">
    <property type="entry name" value="GlcNAc_6-P_deAcase"/>
</dbReference>
<organism evidence="7 8">
    <name type="scientific">Pedobacter riviphilus</name>
    <dbReference type="NCBI Taxonomy" id="2766984"/>
    <lineage>
        <taxon>Bacteria</taxon>
        <taxon>Pseudomonadati</taxon>
        <taxon>Bacteroidota</taxon>
        <taxon>Sphingobacteriia</taxon>
        <taxon>Sphingobacteriales</taxon>
        <taxon>Sphingobacteriaceae</taxon>
        <taxon>Pedobacter</taxon>
    </lineage>
</organism>
<proteinExistence type="inferred from homology"/>
<reference evidence="7 8" key="1">
    <citation type="submission" date="2020-09" db="EMBL/GenBank/DDBJ databases">
        <title>Pedobacter sp. SW-16 isolated from soil near Yeocheon.</title>
        <authorList>
            <person name="Im H.S."/>
            <person name="Joung Y."/>
            <person name="Lee S.-S."/>
        </authorList>
    </citation>
    <scope>NUCLEOTIDE SEQUENCE [LARGE SCALE GENOMIC DNA]</scope>
    <source>
        <strain evidence="7 8">SW-16</strain>
    </source>
</reference>
<evidence type="ECO:0000313" key="7">
    <source>
        <dbReference type="EMBL" id="QNR83861.1"/>
    </source>
</evidence>
<dbReference type="Proteomes" id="UP000516439">
    <property type="component" value="Chromosome"/>
</dbReference>
<dbReference type="SUPFAM" id="SSF51556">
    <property type="entry name" value="Metallo-dependent hydrolases"/>
    <property type="match status" value="1"/>
</dbReference>
<dbReference type="EC" id="3.5.1.25" evidence="7"/>
<gene>
    <name evidence="7" type="primary">nagA</name>
    <name evidence="7" type="ORF">H9N25_18250</name>
</gene>
<evidence type="ECO:0000256" key="5">
    <source>
        <dbReference type="PIRNR" id="PIRNR038994"/>
    </source>
</evidence>
<dbReference type="InterPro" id="IPR011059">
    <property type="entry name" value="Metal-dep_hydrolase_composite"/>
</dbReference>
<protein>
    <submittedName>
        <fullName evidence="7">N-acetylglucosamine-6-phosphate deacetylase</fullName>
        <ecNumber evidence="7">3.5.1.25</ecNumber>
    </submittedName>
</protein>
<dbReference type="NCBIfam" id="TIGR00221">
    <property type="entry name" value="nagA"/>
    <property type="match status" value="1"/>
</dbReference>
<dbReference type="GO" id="GO:0008448">
    <property type="term" value="F:N-acetylglucosamine-6-phosphate deacetylase activity"/>
    <property type="evidence" value="ECO:0007669"/>
    <property type="project" value="UniProtKB-EC"/>
</dbReference>
<feature type="domain" description="Amidohydrolase-related" evidence="6">
    <location>
        <begin position="44"/>
        <end position="362"/>
    </location>
</feature>
<dbReference type="EMBL" id="CP061171">
    <property type="protein sequence ID" value="QNR83861.1"/>
    <property type="molecule type" value="Genomic_DNA"/>
</dbReference>
<name>A0ABX6TFZ1_9SPHI</name>
<keyword evidence="8" id="KW-1185">Reference proteome</keyword>
<evidence type="ECO:0000256" key="3">
    <source>
        <dbReference type="ARBA" id="ARBA00022801"/>
    </source>
</evidence>
<dbReference type="PANTHER" id="PTHR11113">
    <property type="entry name" value="N-ACETYLGLUCOSAMINE-6-PHOSPHATE DEACETYLASE"/>
    <property type="match status" value="1"/>
</dbReference>
<keyword evidence="2" id="KW-0479">Metal-binding</keyword>
<keyword evidence="3 5" id="KW-0378">Hydrolase</keyword>
<comment type="similarity">
    <text evidence="1 5">Belongs to the metallo-dependent hydrolases superfamily. NagA family.</text>
</comment>
<dbReference type="InterPro" id="IPR006680">
    <property type="entry name" value="Amidohydro-rel"/>
</dbReference>
<dbReference type="InterPro" id="IPR032466">
    <property type="entry name" value="Metal_Hydrolase"/>
</dbReference>
<dbReference type="Pfam" id="PF01979">
    <property type="entry name" value="Amidohydro_1"/>
    <property type="match status" value="1"/>
</dbReference>
<dbReference type="Gene3D" id="2.30.40.10">
    <property type="entry name" value="Urease, subunit C, domain 1"/>
    <property type="match status" value="1"/>
</dbReference>
<accession>A0ABX6TFZ1</accession>
<dbReference type="RefSeq" id="WP_190326795.1">
    <property type="nucleotide sequence ID" value="NZ_CP061171.1"/>
</dbReference>
<dbReference type="PIRSF" id="PIRSF038994">
    <property type="entry name" value="NagA"/>
    <property type="match status" value="1"/>
</dbReference>
<evidence type="ECO:0000256" key="2">
    <source>
        <dbReference type="ARBA" id="ARBA00022723"/>
    </source>
</evidence>
<evidence type="ECO:0000256" key="4">
    <source>
        <dbReference type="ARBA" id="ARBA00023277"/>
    </source>
</evidence>
<sequence>MPKVISNTSYFQGNDLKKNQNISIDGVIISDIIESSNRENGRSLVVPGFIDLQIYGAGGRLFSADPTVESLTIMEDDLLKKGTTGFLACMATNSPEVFNECIKVAKEHRSAAKNCLGLHLEGPYLNPKRLGAHVPAFVRKASLDEVKKLIDFGDGVIKMMTIAPELQDEGVIEYLLDNGVVISLGHSNATFEEATAAYNKGIQTTTHLFNAMSPIHHREPGIPTAVFNHNKAMASIIADGQHVDFEVIKFAQKILKERLFLITDAVTACSTGPYQHIEKGNKFVMPDGTLSGSSLTMVEAVKNCVLHCGIALNDAIKMGTLYPAKLIGIENLTASIEIGHQANLLIIDDNLNLKEVVFKGETI</sequence>
<keyword evidence="4 5" id="KW-0119">Carbohydrate metabolism</keyword>
<evidence type="ECO:0000256" key="1">
    <source>
        <dbReference type="ARBA" id="ARBA00010716"/>
    </source>
</evidence>
<evidence type="ECO:0000259" key="6">
    <source>
        <dbReference type="Pfam" id="PF01979"/>
    </source>
</evidence>
<evidence type="ECO:0000313" key="8">
    <source>
        <dbReference type="Proteomes" id="UP000516439"/>
    </source>
</evidence>
<dbReference type="Gene3D" id="3.20.20.140">
    <property type="entry name" value="Metal-dependent hydrolases"/>
    <property type="match status" value="1"/>
</dbReference>
<dbReference type="PANTHER" id="PTHR11113:SF14">
    <property type="entry name" value="N-ACETYLGLUCOSAMINE-6-PHOSPHATE DEACETYLASE"/>
    <property type="match status" value="1"/>
</dbReference>